<evidence type="ECO:0000313" key="3">
    <source>
        <dbReference type="Proteomes" id="UP001233314"/>
    </source>
</evidence>
<feature type="region of interest" description="Disordered" evidence="1">
    <location>
        <begin position="1"/>
        <end position="24"/>
    </location>
</feature>
<protein>
    <recommendedName>
        <fullName evidence="4">DUF1918 domain-containing protein</fullName>
    </recommendedName>
</protein>
<reference evidence="2 3" key="1">
    <citation type="submission" date="2023-07" db="EMBL/GenBank/DDBJ databases">
        <title>Nocardioides sp. nov WY-20 isolated from soil.</title>
        <authorList>
            <person name="Liu B."/>
            <person name="Wan Y."/>
        </authorList>
    </citation>
    <scope>NUCLEOTIDE SEQUENCE [LARGE SCALE GENOMIC DNA]</scope>
    <source>
        <strain evidence="2 3">WY-20</strain>
    </source>
</reference>
<keyword evidence="3" id="KW-1185">Reference proteome</keyword>
<gene>
    <name evidence="2" type="ORF">Q5722_14575</name>
</gene>
<name>A0ABT9B8I7_9ACTN</name>
<accession>A0ABT9B8I7</accession>
<comment type="caution">
    <text evidence="2">The sequence shown here is derived from an EMBL/GenBank/DDBJ whole genome shotgun (WGS) entry which is preliminary data.</text>
</comment>
<dbReference type="Proteomes" id="UP001233314">
    <property type="component" value="Unassembled WGS sequence"/>
</dbReference>
<dbReference type="EMBL" id="JAUQTA010000002">
    <property type="protein sequence ID" value="MDO7869596.1"/>
    <property type="molecule type" value="Genomic_DNA"/>
</dbReference>
<evidence type="ECO:0000313" key="2">
    <source>
        <dbReference type="EMBL" id="MDO7869596.1"/>
    </source>
</evidence>
<organism evidence="2 3">
    <name type="scientific">Nocardioides jiangxiensis</name>
    <dbReference type="NCBI Taxonomy" id="3064524"/>
    <lineage>
        <taxon>Bacteria</taxon>
        <taxon>Bacillati</taxon>
        <taxon>Actinomycetota</taxon>
        <taxon>Actinomycetes</taxon>
        <taxon>Propionibacteriales</taxon>
        <taxon>Nocardioidaceae</taxon>
        <taxon>Nocardioides</taxon>
    </lineage>
</organism>
<dbReference type="RefSeq" id="WP_305028989.1">
    <property type="nucleotide sequence ID" value="NZ_JAUQTA010000002.1"/>
</dbReference>
<evidence type="ECO:0008006" key="4">
    <source>
        <dbReference type="Google" id="ProtNLM"/>
    </source>
</evidence>
<evidence type="ECO:0000256" key="1">
    <source>
        <dbReference type="SAM" id="MobiDB-lite"/>
    </source>
</evidence>
<proteinExistence type="predicted"/>
<sequence>MSGIDVGSKVRITGEGSPTGTVVSWDDTRSEYLVEMADGQSRYVAQADLEPVSGEQRP</sequence>